<name>A0ABS2BF65_9NEIS</name>
<proteinExistence type="predicted"/>
<comment type="caution">
    <text evidence="1">The sequence shown here is derived from an EMBL/GenBank/DDBJ whole genome shotgun (WGS) entry which is preliminary data.</text>
</comment>
<organism evidence="1 2">
    <name type="scientific">Jeongeupia naejangsanensis</name>
    <dbReference type="NCBI Taxonomy" id="613195"/>
    <lineage>
        <taxon>Bacteria</taxon>
        <taxon>Pseudomonadati</taxon>
        <taxon>Pseudomonadota</taxon>
        <taxon>Betaproteobacteria</taxon>
        <taxon>Neisseriales</taxon>
        <taxon>Chitinibacteraceae</taxon>
        <taxon>Jeongeupia</taxon>
    </lineage>
</organism>
<protein>
    <recommendedName>
        <fullName evidence="3">HNH endonuclease 5 domain-containing protein</fullName>
    </recommendedName>
</protein>
<evidence type="ECO:0000313" key="1">
    <source>
        <dbReference type="EMBL" id="MBM3114253.1"/>
    </source>
</evidence>
<reference evidence="1 2" key="1">
    <citation type="submission" date="2021-01" db="EMBL/GenBank/DDBJ databases">
        <title>Draft Genome Sequence and Polyhydroxyalkanoate Biosynthetic Potential of Jeongeupia naejangsanensis Type Strain DSM 24253.</title>
        <authorList>
            <person name="Turrini P."/>
            <person name="Artuso I."/>
            <person name="Lugli G.A."/>
            <person name="Frangipani E."/>
            <person name="Ventura M."/>
            <person name="Visca P."/>
        </authorList>
    </citation>
    <scope>NUCLEOTIDE SEQUENCE [LARGE SCALE GENOMIC DNA]</scope>
    <source>
        <strain evidence="1 2">DSM 24253</strain>
    </source>
</reference>
<dbReference type="RefSeq" id="WP_203535959.1">
    <property type="nucleotide sequence ID" value="NZ_JAESND010000001.1"/>
</dbReference>
<dbReference type="Proteomes" id="UP000809431">
    <property type="component" value="Unassembled WGS sequence"/>
</dbReference>
<evidence type="ECO:0008006" key="3">
    <source>
        <dbReference type="Google" id="ProtNLM"/>
    </source>
</evidence>
<evidence type="ECO:0000313" key="2">
    <source>
        <dbReference type="Proteomes" id="UP000809431"/>
    </source>
</evidence>
<keyword evidence="2" id="KW-1185">Reference proteome</keyword>
<accession>A0ABS2BF65</accession>
<dbReference type="EMBL" id="JAESND010000001">
    <property type="protein sequence ID" value="MBM3114253.1"/>
    <property type="molecule type" value="Genomic_DNA"/>
</dbReference>
<gene>
    <name evidence="1" type="ORF">JMJ54_00305</name>
</gene>
<sequence>MDDRLKGVCTYCDAVANSRDHVPSKILLDEPYPDNLPVAESCVKCNQGFSASEEYFACLLECVINGTTTPSNSFREKIRATLMARPLIARKIECGKDLNLAGQLLWKPDFDRVKEVVLKLARGHIAYELGVRHTEEPDLLEIIPMPSMSEFQMELFLSLNCSHLYPEIGSRAFVNLFAGKPMAYEQWYTVQESRYKYSVGQSRGDWVKIVISDYLACHVAWE</sequence>